<sequence>SNPVVRTKQPEMPQEERKGERIESDEWVDQEAKEEVTMPDVQKEQELTEEEKKKAEKKTKEKEK</sequence>
<organism evidence="2 3">
    <name type="scientific">Pristionchus mayeri</name>
    <dbReference type="NCBI Taxonomy" id="1317129"/>
    <lineage>
        <taxon>Eukaryota</taxon>
        <taxon>Metazoa</taxon>
        <taxon>Ecdysozoa</taxon>
        <taxon>Nematoda</taxon>
        <taxon>Chromadorea</taxon>
        <taxon>Rhabditida</taxon>
        <taxon>Rhabditina</taxon>
        <taxon>Diplogasteromorpha</taxon>
        <taxon>Diplogasteroidea</taxon>
        <taxon>Neodiplogasteridae</taxon>
        <taxon>Pristionchus</taxon>
    </lineage>
</organism>
<proteinExistence type="predicted"/>
<dbReference type="EMBL" id="BTRK01000002">
    <property type="protein sequence ID" value="GMR35684.1"/>
    <property type="molecule type" value="Genomic_DNA"/>
</dbReference>
<protein>
    <submittedName>
        <fullName evidence="2">Uncharacterized protein</fullName>
    </submittedName>
</protein>
<comment type="caution">
    <text evidence="2">The sequence shown here is derived from an EMBL/GenBank/DDBJ whole genome shotgun (WGS) entry which is preliminary data.</text>
</comment>
<accession>A0AAN4Z9N6</accession>
<evidence type="ECO:0000256" key="1">
    <source>
        <dbReference type="SAM" id="MobiDB-lite"/>
    </source>
</evidence>
<dbReference type="Proteomes" id="UP001328107">
    <property type="component" value="Unassembled WGS sequence"/>
</dbReference>
<reference evidence="3" key="1">
    <citation type="submission" date="2022-10" db="EMBL/GenBank/DDBJ databases">
        <title>Genome assembly of Pristionchus species.</title>
        <authorList>
            <person name="Yoshida K."/>
            <person name="Sommer R.J."/>
        </authorList>
    </citation>
    <scope>NUCLEOTIDE SEQUENCE [LARGE SCALE GENOMIC DNA]</scope>
    <source>
        <strain evidence="3">RS5460</strain>
    </source>
</reference>
<keyword evidence="3" id="KW-1185">Reference proteome</keyword>
<gene>
    <name evidence="2" type="ORF">PMAYCL1PPCAC_05879</name>
</gene>
<feature type="non-terminal residue" evidence="2">
    <location>
        <position position="1"/>
    </location>
</feature>
<feature type="non-terminal residue" evidence="2">
    <location>
        <position position="64"/>
    </location>
</feature>
<feature type="region of interest" description="Disordered" evidence="1">
    <location>
        <begin position="1"/>
        <end position="64"/>
    </location>
</feature>
<evidence type="ECO:0000313" key="3">
    <source>
        <dbReference type="Proteomes" id="UP001328107"/>
    </source>
</evidence>
<evidence type="ECO:0000313" key="2">
    <source>
        <dbReference type="EMBL" id="GMR35684.1"/>
    </source>
</evidence>
<name>A0AAN4Z9N6_9BILA</name>
<dbReference type="AlphaFoldDB" id="A0AAN4Z9N6"/>
<feature type="compositionally biased region" description="Basic and acidic residues" evidence="1">
    <location>
        <begin position="14"/>
        <end position="64"/>
    </location>
</feature>